<keyword evidence="2" id="KW-1185">Reference proteome</keyword>
<sequence length="130" mass="14741">MARYQIKFKRVYDAPAATDGVRVLADRLWPRGIKKVALAHDDWCKDACPSHALRQQYHAQVIDWPTFAQAYADELAANPTSLTPLLAYARQSTLTLLSAVKDVEHSHLPVLKQAILTRLEDDNEELDHHN</sequence>
<organism evidence="1 2">
    <name type="scientific">Pseudidiomarina indica</name>
    <dbReference type="NCBI Taxonomy" id="1159017"/>
    <lineage>
        <taxon>Bacteria</taxon>
        <taxon>Pseudomonadati</taxon>
        <taxon>Pseudomonadota</taxon>
        <taxon>Gammaproteobacteria</taxon>
        <taxon>Alteromonadales</taxon>
        <taxon>Idiomarinaceae</taxon>
        <taxon>Pseudidiomarina</taxon>
    </lineage>
</organism>
<reference evidence="2" key="1">
    <citation type="submission" date="2016-10" db="EMBL/GenBank/DDBJ databases">
        <authorList>
            <person name="Varghese N."/>
            <person name="Submissions S."/>
        </authorList>
    </citation>
    <scope>NUCLEOTIDE SEQUENCE [LARGE SCALE GENOMIC DNA]</scope>
    <source>
        <strain evidence="2">CGMCC 1.10824</strain>
    </source>
</reference>
<gene>
    <name evidence="1" type="ORF">SAMN02927930_01593</name>
</gene>
<name>A0A1G6D9Y2_9GAMM</name>
<accession>A0A1G6D9Y2</accession>
<evidence type="ECO:0000313" key="1">
    <source>
        <dbReference type="EMBL" id="SDB41967.1"/>
    </source>
</evidence>
<dbReference type="PANTHER" id="PTHR36849">
    <property type="entry name" value="CYTOPLASMIC PROTEIN-RELATED"/>
    <property type="match status" value="1"/>
</dbReference>
<dbReference type="OrthoDB" id="9790745at2"/>
<dbReference type="EMBL" id="FMXN01000009">
    <property type="protein sequence ID" value="SDB41967.1"/>
    <property type="molecule type" value="Genomic_DNA"/>
</dbReference>
<proteinExistence type="predicted"/>
<evidence type="ECO:0000313" key="2">
    <source>
        <dbReference type="Proteomes" id="UP000199626"/>
    </source>
</evidence>
<dbReference type="AlphaFoldDB" id="A0A1G6D9Y2"/>
<dbReference type="RefSeq" id="WP_092593467.1">
    <property type="nucleotide sequence ID" value="NZ_FMXN01000009.1"/>
</dbReference>
<dbReference type="PANTHER" id="PTHR36849:SF1">
    <property type="entry name" value="CYTOPLASMIC PROTEIN"/>
    <property type="match status" value="1"/>
</dbReference>
<dbReference type="STRING" id="1159017.SAMN02927930_01593"/>
<dbReference type="Pfam" id="PF22752">
    <property type="entry name" value="DUF488-N3i"/>
    <property type="match status" value="1"/>
</dbReference>
<dbReference type="Proteomes" id="UP000199626">
    <property type="component" value="Unassembled WGS sequence"/>
</dbReference>
<protein>
    <submittedName>
        <fullName evidence="1">Uncharacterized conserved protein YeaO, DUF488 family</fullName>
    </submittedName>
</protein>
<dbReference type="InterPro" id="IPR052552">
    <property type="entry name" value="YeaO-like"/>
</dbReference>